<reference evidence="2 3" key="1">
    <citation type="journal article" date="2024" name="J. Plant Pathol.">
        <title>Sequence and assembly of the genome of Seiridium unicorne, isolate CBS 538.82, causal agent of cypress canker disease.</title>
        <authorList>
            <person name="Scali E."/>
            <person name="Rocca G.D."/>
            <person name="Danti R."/>
            <person name="Garbelotto M."/>
            <person name="Barberini S."/>
            <person name="Baroncelli R."/>
            <person name="Emiliani G."/>
        </authorList>
    </citation>
    <scope>NUCLEOTIDE SEQUENCE [LARGE SCALE GENOMIC DNA]</scope>
    <source>
        <strain evidence="2 3">BM-138-508</strain>
    </source>
</reference>
<protein>
    <submittedName>
        <fullName evidence="2">Uncharacterized protein</fullName>
    </submittedName>
</protein>
<dbReference type="EMBL" id="JARVKF010000330">
    <property type="protein sequence ID" value="KAK9419218.1"/>
    <property type="molecule type" value="Genomic_DNA"/>
</dbReference>
<feature type="region of interest" description="Disordered" evidence="1">
    <location>
        <begin position="29"/>
        <end position="55"/>
    </location>
</feature>
<evidence type="ECO:0000313" key="3">
    <source>
        <dbReference type="Proteomes" id="UP001408356"/>
    </source>
</evidence>
<name>A0ABR2UXS0_9PEZI</name>
<evidence type="ECO:0000313" key="2">
    <source>
        <dbReference type="EMBL" id="KAK9419218.1"/>
    </source>
</evidence>
<proteinExistence type="predicted"/>
<sequence>MESLPKAQTEASRYLVHAKKGSVMMQAVPTKGHDQRQARTVSHAEADGVDGNPISSRTVQSLLAAESDELMPSGGGEWLERQSILNRGPKKLSRWGDGTSMVSQGVTADRHWGHDWLDSDNPKIGCGGRA</sequence>
<keyword evidence="3" id="KW-1185">Reference proteome</keyword>
<evidence type="ECO:0000256" key="1">
    <source>
        <dbReference type="SAM" id="MobiDB-lite"/>
    </source>
</evidence>
<accession>A0ABR2UXS0</accession>
<organism evidence="2 3">
    <name type="scientific">Seiridium unicorne</name>
    <dbReference type="NCBI Taxonomy" id="138068"/>
    <lineage>
        <taxon>Eukaryota</taxon>
        <taxon>Fungi</taxon>
        <taxon>Dikarya</taxon>
        <taxon>Ascomycota</taxon>
        <taxon>Pezizomycotina</taxon>
        <taxon>Sordariomycetes</taxon>
        <taxon>Xylariomycetidae</taxon>
        <taxon>Amphisphaeriales</taxon>
        <taxon>Sporocadaceae</taxon>
        <taxon>Seiridium</taxon>
    </lineage>
</organism>
<dbReference type="Proteomes" id="UP001408356">
    <property type="component" value="Unassembled WGS sequence"/>
</dbReference>
<comment type="caution">
    <text evidence="2">The sequence shown here is derived from an EMBL/GenBank/DDBJ whole genome shotgun (WGS) entry which is preliminary data.</text>
</comment>
<gene>
    <name evidence="2" type="ORF">SUNI508_01195</name>
</gene>
<feature type="compositionally biased region" description="Basic and acidic residues" evidence="1">
    <location>
        <begin position="31"/>
        <end position="46"/>
    </location>
</feature>